<keyword evidence="1" id="KW-0805">Transcription regulation</keyword>
<dbReference type="SUPFAM" id="SSF46689">
    <property type="entry name" value="Homeodomain-like"/>
    <property type="match status" value="1"/>
</dbReference>
<evidence type="ECO:0000256" key="3">
    <source>
        <dbReference type="ARBA" id="ARBA00023163"/>
    </source>
</evidence>
<gene>
    <name evidence="5" type="ORF">SAMN05444007_1213</name>
</gene>
<dbReference type="PANTHER" id="PTHR47894:SF4">
    <property type="entry name" value="HTH-TYPE TRANSCRIPTIONAL REGULATOR GADX"/>
    <property type="match status" value="1"/>
</dbReference>
<dbReference type="RefSeq" id="WP_092371519.1">
    <property type="nucleotide sequence ID" value="NZ_BMGV01000018.1"/>
</dbReference>
<dbReference type="OrthoDB" id="9804543at2"/>
<dbReference type="AlphaFoldDB" id="A0A1H7E1L2"/>
<evidence type="ECO:0000313" key="5">
    <source>
        <dbReference type="EMBL" id="SEK07738.1"/>
    </source>
</evidence>
<accession>A0A1H7E1L2</accession>
<dbReference type="InterPro" id="IPR032687">
    <property type="entry name" value="AraC-type_N"/>
</dbReference>
<dbReference type="PROSITE" id="PS01124">
    <property type="entry name" value="HTH_ARAC_FAMILY_2"/>
    <property type="match status" value="1"/>
</dbReference>
<feature type="domain" description="HTH araC/xylS-type" evidence="4">
    <location>
        <begin position="233"/>
        <end position="331"/>
    </location>
</feature>
<organism evidence="5 6">
    <name type="scientific">Cribrihabitans marinus</name>
    <dbReference type="NCBI Taxonomy" id="1227549"/>
    <lineage>
        <taxon>Bacteria</taxon>
        <taxon>Pseudomonadati</taxon>
        <taxon>Pseudomonadota</taxon>
        <taxon>Alphaproteobacteria</taxon>
        <taxon>Rhodobacterales</taxon>
        <taxon>Paracoccaceae</taxon>
        <taxon>Cribrihabitans</taxon>
    </lineage>
</organism>
<dbReference type="Pfam" id="PF12833">
    <property type="entry name" value="HTH_18"/>
    <property type="match status" value="1"/>
</dbReference>
<protein>
    <submittedName>
        <fullName evidence="5">AraC-type DNA-binding protein</fullName>
    </submittedName>
</protein>
<dbReference type="Gene3D" id="1.10.10.60">
    <property type="entry name" value="Homeodomain-like"/>
    <property type="match status" value="1"/>
</dbReference>
<proteinExistence type="predicted"/>
<name>A0A1H7E1L2_9RHOB</name>
<dbReference type="Pfam" id="PF12625">
    <property type="entry name" value="Arabinose_bd"/>
    <property type="match status" value="1"/>
</dbReference>
<evidence type="ECO:0000259" key="4">
    <source>
        <dbReference type="PROSITE" id="PS01124"/>
    </source>
</evidence>
<keyword evidence="2 5" id="KW-0238">DNA-binding</keyword>
<dbReference type="Proteomes" id="UP000199379">
    <property type="component" value="Unassembled WGS sequence"/>
</dbReference>
<dbReference type="InterPro" id="IPR018060">
    <property type="entry name" value="HTH_AraC"/>
</dbReference>
<dbReference type="GO" id="GO:0003700">
    <property type="term" value="F:DNA-binding transcription factor activity"/>
    <property type="evidence" value="ECO:0007669"/>
    <property type="project" value="InterPro"/>
</dbReference>
<evidence type="ECO:0000256" key="1">
    <source>
        <dbReference type="ARBA" id="ARBA00023015"/>
    </source>
</evidence>
<evidence type="ECO:0000313" key="6">
    <source>
        <dbReference type="Proteomes" id="UP000199379"/>
    </source>
</evidence>
<dbReference type="STRING" id="1227549.SAMN05444007_1213"/>
<keyword evidence="6" id="KW-1185">Reference proteome</keyword>
<dbReference type="SMART" id="SM00342">
    <property type="entry name" value="HTH_ARAC"/>
    <property type="match status" value="1"/>
</dbReference>
<dbReference type="GO" id="GO:0005829">
    <property type="term" value="C:cytosol"/>
    <property type="evidence" value="ECO:0007669"/>
    <property type="project" value="TreeGrafter"/>
</dbReference>
<keyword evidence="3" id="KW-0804">Transcription</keyword>
<sequence>MPNMIPLIQPVALSPVLNWMGKNGIAHDRYILKAGLSLHLLDEPTRPIPLLAAVRILMDLTREYGPNVGTLSVSEHSVASLGLLGRATLDSETPRQALLRMAQAYAVHSSHEIFHMQPHQAGATIYHRFMAPMDDESLHTCQQYVLAMVRSIVLGDRQIERPLSAISMVPHRAHGFAHFQEIHGVGIKSARDRVLRIEIPASVLDKPYDWRWKLQKNKTGKHTPINGDGTLTSSLRATLPTMLHDGTPTVAELAELAGTSPRTLQRRLAAEGVTLSSLIDQTRRDTALQKLTKGEESIGAISADLGFSAQSSLSRAMRRWTSDTPSGVRRS</sequence>
<dbReference type="GO" id="GO:0000976">
    <property type="term" value="F:transcription cis-regulatory region binding"/>
    <property type="evidence" value="ECO:0007669"/>
    <property type="project" value="TreeGrafter"/>
</dbReference>
<dbReference type="InterPro" id="IPR009057">
    <property type="entry name" value="Homeodomain-like_sf"/>
</dbReference>
<dbReference type="PANTHER" id="PTHR47894">
    <property type="entry name" value="HTH-TYPE TRANSCRIPTIONAL REGULATOR GADX"/>
    <property type="match status" value="1"/>
</dbReference>
<evidence type="ECO:0000256" key="2">
    <source>
        <dbReference type="ARBA" id="ARBA00023125"/>
    </source>
</evidence>
<dbReference type="EMBL" id="FNYD01000021">
    <property type="protein sequence ID" value="SEK07738.1"/>
    <property type="molecule type" value="Genomic_DNA"/>
</dbReference>
<reference evidence="5 6" key="1">
    <citation type="submission" date="2016-10" db="EMBL/GenBank/DDBJ databases">
        <authorList>
            <person name="de Groot N.N."/>
        </authorList>
    </citation>
    <scope>NUCLEOTIDE SEQUENCE [LARGE SCALE GENOMIC DNA]</scope>
    <source>
        <strain evidence="5 6">DSM 29340</strain>
    </source>
</reference>